<dbReference type="Pfam" id="PF00590">
    <property type="entry name" value="TP_methylase"/>
    <property type="match status" value="1"/>
</dbReference>
<evidence type="ECO:0000256" key="5">
    <source>
        <dbReference type="ARBA" id="ARBA00022691"/>
    </source>
</evidence>
<dbReference type="Pfam" id="PF02475">
    <property type="entry name" value="TRM5-TYW2_MTfase"/>
    <property type="match status" value="1"/>
</dbReference>
<dbReference type="Proteomes" id="UP000018720">
    <property type="component" value="Unassembled WGS sequence"/>
</dbReference>
<keyword evidence="4 8" id="KW-0808">Transferase</keyword>
<dbReference type="InterPro" id="IPR006365">
    <property type="entry name" value="Cbl_synth_CobL"/>
</dbReference>
<sequence length="408" mass="44901">MKAVTVIGIGDDGCVGLSSKAMGAVARARILAGGERHLDFFPQFDGERIIIKSDVVRTAEKIAELSAEHTICVLASGDPLFFGIGNLILKKVGKDHVEFIPAPSSVQNAFSKIGVKWDDSSFLSLHGRPIEGFITKLQSISKIACLTDEVNSPSKIAKHLLDYSEIDWKAFVCENLGGKNEKVREFELETLANTPDISDLNVLILLRKDQNWKPSPLLPFLGEDEYAKRLPKKGLITKKEVRILSLSSLEIRPNSVVWDIGAGSGAVSIEAARIAKEGKVYAIEVDPEGIEICRQNIFSHKTDNVFLIHGKAPQALIDLPLPNCVFIGGSKGNMKEIIELSWEKLRSDGCLVANAITLDNVSEAYKTFRELGLTPEVSLINISRGQKLADYLRYEALNPIHIFKIRKS</sequence>
<evidence type="ECO:0000313" key="9">
    <source>
        <dbReference type="Proteomes" id="UP000018720"/>
    </source>
</evidence>
<organism evidence="8 9">
    <name type="scientific">Leptospira licerasiae str. MMD4847</name>
    <dbReference type="NCBI Taxonomy" id="1049971"/>
    <lineage>
        <taxon>Bacteria</taxon>
        <taxon>Pseudomonadati</taxon>
        <taxon>Spirochaetota</taxon>
        <taxon>Spirochaetia</taxon>
        <taxon>Leptospirales</taxon>
        <taxon>Leptospiraceae</taxon>
        <taxon>Leptospira</taxon>
    </lineage>
</organism>
<dbReference type="Gene3D" id="3.40.50.150">
    <property type="entry name" value="Vaccinia Virus protein VP39"/>
    <property type="match status" value="1"/>
</dbReference>
<dbReference type="GO" id="GO:0032259">
    <property type="term" value="P:methylation"/>
    <property type="evidence" value="ECO:0007669"/>
    <property type="project" value="UniProtKB-KW"/>
</dbReference>
<dbReference type="PROSITE" id="PS01131">
    <property type="entry name" value="RRNA_A_DIMETH"/>
    <property type="match status" value="1"/>
</dbReference>
<dbReference type="Gene3D" id="3.40.1010.10">
    <property type="entry name" value="Cobalt-precorrin-4 Transmethylase, Domain 1"/>
    <property type="match status" value="1"/>
</dbReference>
<dbReference type="InterPro" id="IPR014008">
    <property type="entry name" value="Cbl_synth_MTase_CbiT"/>
</dbReference>
<evidence type="ECO:0000256" key="4">
    <source>
        <dbReference type="ARBA" id="ARBA00022679"/>
    </source>
</evidence>
<dbReference type="PANTHER" id="PTHR43182:SF1">
    <property type="entry name" value="COBALT-PRECORRIN-7 C(5)-METHYLTRANSFERASE"/>
    <property type="match status" value="1"/>
</dbReference>
<dbReference type="InterPro" id="IPR014776">
    <property type="entry name" value="4pyrrole_Mease_sub2"/>
</dbReference>
<dbReference type="InterPro" id="IPR000878">
    <property type="entry name" value="4pyrrol_Mease"/>
</dbReference>
<dbReference type="InterPro" id="IPR012818">
    <property type="entry name" value="CbiE"/>
</dbReference>
<dbReference type="SUPFAM" id="SSF53335">
    <property type="entry name" value="S-adenosyl-L-methionine-dependent methyltransferases"/>
    <property type="match status" value="1"/>
</dbReference>
<name>A0ABN0HBF0_9LEPT</name>
<keyword evidence="2" id="KW-0169">Cobalamin biosynthesis</keyword>
<dbReference type="InterPro" id="IPR020596">
    <property type="entry name" value="rRNA_Ade_Mease_Trfase_CS"/>
</dbReference>
<evidence type="ECO:0000256" key="3">
    <source>
        <dbReference type="ARBA" id="ARBA00022603"/>
    </source>
</evidence>
<reference evidence="8 9" key="1">
    <citation type="submission" date="2012-08" db="EMBL/GenBank/DDBJ databases">
        <authorList>
            <person name="Harkins D.M."/>
            <person name="Durkin A.S."/>
            <person name="Selengut J.D."/>
            <person name="Sanka R."/>
            <person name="DePew J."/>
            <person name="Purushe J."/>
            <person name="Matthias M.A."/>
            <person name="Vinetz J.M."/>
            <person name="Sutton G.G."/>
            <person name="Nelson W.C."/>
            <person name="Fouts D.E."/>
        </authorList>
    </citation>
    <scope>NUCLEOTIDE SEQUENCE [LARGE SCALE GENOMIC DNA]</scope>
    <source>
        <strain evidence="8 9">MMD4847</strain>
    </source>
</reference>
<dbReference type="GO" id="GO:0046025">
    <property type="term" value="F:precorrin-6Y C5,15-methyltransferase (decarboxylating) activity"/>
    <property type="evidence" value="ECO:0007669"/>
    <property type="project" value="UniProtKB-EC"/>
</dbReference>
<dbReference type="InterPro" id="IPR056743">
    <property type="entry name" value="TRM5-TYW2-like_MTfase"/>
</dbReference>
<keyword evidence="9" id="KW-1185">Reference proteome</keyword>
<keyword evidence="5" id="KW-0949">S-adenosyl-L-methionine</keyword>
<dbReference type="InterPro" id="IPR035996">
    <property type="entry name" value="4pyrrol_Methylase_sf"/>
</dbReference>
<evidence type="ECO:0000313" key="8">
    <source>
        <dbReference type="EMBL" id="EJZ43062.1"/>
    </source>
</evidence>
<accession>A0ABN0HBF0</accession>
<dbReference type="Gene3D" id="3.30.950.10">
    <property type="entry name" value="Methyltransferase, Cobalt-precorrin-4 Transmethylase, Domain 2"/>
    <property type="match status" value="1"/>
</dbReference>
<dbReference type="EMBL" id="AHOM02000004">
    <property type="protein sequence ID" value="EJZ43062.1"/>
    <property type="molecule type" value="Genomic_DNA"/>
</dbReference>
<proteinExistence type="predicted"/>
<dbReference type="PANTHER" id="PTHR43182">
    <property type="entry name" value="COBALT-PRECORRIN-6B C(15)-METHYLTRANSFERASE (DECARBOXYLATING)"/>
    <property type="match status" value="1"/>
</dbReference>
<evidence type="ECO:0000256" key="1">
    <source>
        <dbReference type="ARBA" id="ARBA00004953"/>
    </source>
</evidence>
<feature type="domain" description="TRM5/TYW2-like methyltransferase" evidence="7">
    <location>
        <begin position="251"/>
        <end position="308"/>
    </location>
</feature>
<dbReference type="CDD" id="cd02440">
    <property type="entry name" value="AdoMet_MTases"/>
    <property type="match status" value="1"/>
</dbReference>
<gene>
    <name evidence="8" type="primary">cbiE cbiT</name>
    <name evidence="8" type="ORF">LEP1GSC178_2960</name>
</gene>
<dbReference type="NCBIfam" id="TIGR02469">
    <property type="entry name" value="CbiT"/>
    <property type="match status" value="1"/>
</dbReference>
<evidence type="ECO:0000259" key="7">
    <source>
        <dbReference type="Pfam" id="PF02475"/>
    </source>
</evidence>
<dbReference type="NCBIfam" id="TIGR02467">
    <property type="entry name" value="CbiE"/>
    <property type="match status" value="1"/>
</dbReference>
<comment type="pathway">
    <text evidence="1">Cofactor biosynthesis; adenosylcobalamin biosynthesis.</text>
</comment>
<keyword evidence="3 8" id="KW-0489">Methyltransferase</keyword>
<dbReference type="CDD" id="cd11644">
    <property type="entry name" value="Precorrin-6Y-MT"/>
    <property type="match status" value="1"/>
</dbReference>
<dbReference type="RefSeq" id="WP_008590708.1">
    <property type="nucleotide sequence ID" value="NZ_AHOM02000004.1"/>
</dbReference>
<comment type="caution">
    <text evidence="8">The sequence shown here is derived from an EMBL/GenBank/DDBJ whole genome shotgun (WGS) entry which is preliminary data.</text>
</comment>
<evidence type="ECO:0000259" key="6">
    <source>
        <dbReference type="Pfam" id="PF00590"/>
    </source>
</evidence>
<dbReference type="PIRSF" id="PIRSF036428">
    <property type="entry name" value="CobL"/>
    <property type="match status" value="1"/>
</dbReference>
<dbReference type="InterPro" id="IPR050714">
    <property type="entry name" value="Cobalamin_biosynth_MTase"/>
</dbReference>
<protein>
    <submittedName>
        <fullName evidence="8">Precorrin-6y C5,15-methyltransferase (Decarboxylating), CbiE subunit / precorrin-6Y C5,15-methyltransferase (Decarboxylating), CbiT subunit multi-domain protein</fullName>
        <ecNumber evidence="8">2.1.1.132</ecNumber>
    </submittedName>
</protein>
<dbReference type="InterPro" id="IPR014777">
    <property type="entry name" value="4pyrrole_Mease_sub1"/>
</dbReference>
<dbReference type="SUPFAM" id="SSF53790">
    <property type="entry name" value="Tetrapyrrole methylase"/>
    <property type="match status" value="1"/>
</dbReference>
<dbReference type="InterPro" id="IPR029063">
    <property type="entry name" value="SAM-dependent_MTases_sf"/>
</dbReference>
<evidence type="ECO:0000256" key="2">
    <source>
        <dbReference type="ARBA" id="ARBA00022573"/>
    </source>
</evidence>
<dbReference type="EC" id="2.1.1.132" evidence="8"/>
<feature type="domain" description="Tetrapyrrole methylase" evidence="6">
    <location>
        <begin position="4"/>
        <end position="191"/>
    </location>
</feature>